<dbReference type="RefSeq" id="WP_134168511.1">
    <property type="nucleotide sequence ID" value="NZ_SODD01000007.1"/>
</dbReference>
<protein>
    <recommendedName>
        <fullName evidence="3">CarD family transcriptional regulator</fullName>
    </recommendedName>
</protein>
<dbReference type="OrthoDB" id="9786074at2"/>
<gene>
    <name evidence="1" type="ORF">EDD63_10766</name>
</gene>
<sequence>MLEIGEKVLYHLYVCNVVSKEKRNGKIFYKLVSVDHDGYSFKIPATHISTSVQQIPTKKELQGYLENIDMNEVKRPTALDMDRTIKPILDTFDIEKWLDVYGMLFDERKKAVASGKMVSQKVQGYLNNMEDKIFNLSAYIFDDSVDEVKDRIYTHLDNITS</sequence>
<dbReference type="EMBL" id="SODD01000007">
    <property type="protein sequence ID" value="TDW24914.1"/>
    <property type="molecule type" value="Genomic_DNA"/>
</dbReference>
<evidence type="ECO:0008006" key="3">
    <source>
        <dbReference type="Google" id="ProtNLM"/>
    </source>
</evidence>
<dbReference type="AlphaFoldDB" id="A0A4V3G909"/>
<reference evidence="1 2" key="1">
    <citation type="submission" date="2019-03" db="EMBL/GenBank/DDBJ databases">
        <title>Genomic Encyclopedia of Type Strains, Phase IV (KMG-IV): sequencing the most valuable type-strain genomes for metagenomic binning, comparative biology and taxonomic classification.</title>
        <authorList>
            <person name="Goeker M."/>
        </authorList>
    </citation>
    <scope>NUCLEOTIDE SEQUENCE [LARGE SCALE GENOMIC DNA]</scope>
    <source>
        <strain evidence="1 2">DSM 28867</strain>
    </source>
</reference>
<proteinExistence type="predicted"/>
<organism evidence="1 2">
    <name type="scientific">Breznakia blatticola</name>
    <dbReference type="NCBI Taxonomy" id="1754012"/>
    <lineage>
        <taxon>Bacteria</taxon>
        <taxon>Bacillati</taxon>
        <taxon>Bacillota</taxon>
        <taxon>Erysipelotrichia</taxon>
        <taxon>Erysipelotrichales</taxon>
        <taxon>Erysipelotrichaceae</taxon>
        <taxon>Breznakia</taxon>
    </lineage>
</organism>
<accession>A0A4V3G909</accession>
<name>A0A4V3G909_9FIRM</name>
<evidence type="ECO:0000313" key="1">
    <source>
        <dbReference type="EMBL" id="TDW24914.1"/>
    </source>
</evidence>
<comment type="caution">
    <text evidence="1">The sequence shown here is derived from an EMBL/GenBank/DDBJ whole genome shotgun (WGS) entry which is preliminary data.</text>
</comment>
<dbReference type="Proteomes" id="UP000294743">
    <property type="component" value="Unassembled WGS sequence"/>
</dbReference>
<evidence type="ECO:0000313" key="2">
    <source>
        <dbReference type="Proteomes" id="UP000294743"/>
    </source>
</evidence>
<keyword evidence="2" id="KW-1185">Reference proteome</keyword>